<dbReference type="GO" id="GO:0016491">
    <property type="term" value="F:oxidoreductase activity"/>
    <property type="evidence" value="ECO:0007669"/>
    <property type="project" value="InterPro"/>
</dbReference>
<dbReference type="PANTHER" id="PTHR42852">
    <property type="entry name" value="THIOL:DISULFIDE INTERCHANGE PROTEIN DSBE"/>
    <property type="match status" value="1"/>
</dbReference>
<keyword evidence="3" id="KW-0735">Signal-anchor</keyword>
<dbReference type="GO" id="GO:0016209">
    <property type="term" value="F:antioxidant activity"/>
    <property type="evidence" value="ECO:0007669"/>
    <property type="project" value="InterPro"/>
</dbReference>
<dbReference type="RefSeq" id="WP_093356016.1">
    <property type="nucleotide sequence ID" value="NZ_FNVB01000006.1"/>
</dbReference>
<dbReference type="GO" id="GO:0016853">
    <property type="term" value="F:isomerase activity"/>
    <property type="evidence" value="ECO:0007669"/>
    <property type="project" value="UniProtKB-KW"/>
</dbReference>
<accession>A0A1H6DC41</accession>
<evidence type="ECO:0000313" key="10">
    <source>
        <dbReference type="Proteomes" id="UP000199690"/>
    </source>
</evidence>
<keyword evidence="8" id="KW-0413">Isomerase</keyword>
<evidence type="ECO:0000256" key="1">
    <source>
        <dbReference type="ARBA" id="ARBA00004196"/>
    </source>
</evidence>
<dbReference type="PANTHER" id="PTHR42852:SF6">
    <property type="entry name" value="THIOL:DISULFIDE INTERCHANGE PROTEIN DSBE"/>
    <property type="match status" value="1"/>
</dbReference>
<dbReference type="Proteomes" id="UP000199690">
    <property type="component" value="Unassembled WGS sequence"/>
</dbReference>
<dbReference type="InterPro" id="IPR036249">
    <property type="entry name" value="Thioredoxin-like_sf"/>
</dbReference>
<organism evidence="8 11">
    <name type="scientific">Saccharopolyspora kobensis</name>
    <dbReference type="NCBI Taxonomy" id="146035"/>
    <lineage>
        <taxon>Bacteria</taxon>
        <taxon>Bacillati</taxon>
        <taxon>Actinomycetota</taxon>
        <taxon>Actinomycetes</taxon>
        <taxon>Pseudonocardiales</taxon>
        <taxon>Pseudonocardiaceae</taxon>
        <taxon>Saccharopolyspora</taxon>
    </lineage>
</organism>
<evidence type="ECO:0000256" key="5">
    <source>
        <dbReference type="ARBA" id="ARBA00023284"/>
    </source>
</evidence>
<keyword evidence="4" id="KW-1015">Disulfide bond</keyword>
<feature type="transmembrane region" description="Helical" evidence="6">
    <location>
        <begin position="12"/>
        <end position="29"/>
    </location>
</feature>
<protein>
    <submittedName>
        <fullName evidence="8">Thiol-disulfide isomerase or thioredoxin</fullName>
    </submittedName>
</protein>
<dbReference type="EMBL" id="FOME01000010">
    <property type="protein sequence ID" value="SFE26387.1"/>
    <property type="molecule type" value="Genomic_DNA"/>
</dbReference>
<keyword evidence="2" id="KW-0201">Cytochrome c-type biogenesis</keyword>
<dbReference type="AlphaFoldDB" id="A0A1H6DC41"/>
<proteinExistence type="predicted"/>
<name>A0A1H6DC41_9PSEU</name>
<reference evidence="10 11" key="1">
    <citation type="submission" date="2016-10" db="EMBL/GenBank/DDBJ databases">
        <authorList>
            <person name="Varghese N."/>
            <person name="Submissions S."/>
        </authorList>
    </citation>
    <scope>NUCLEOTIDE SEQUENCE [LARGE SCALE GENOMIC DNA]</scope>
    <source>
        <strain evidence="11">ATCC 20501</strain>
        <strain evidence="9 10">CGMCC 4.3529</strain>
    </source>
</reference>
<dbReference type="InterPro" id="IPR000866">
    <property type="entry name" value="AhpC/TSA"/>
</dbReference>
<evidence type="ECO:0000256" key="4">
    <source>
        <dbReference type="ARBA" id="ARBA00023157"/>
    </source>
</evidence>
<dbReference type="GO" id="GO:0017004">
    <property type="term" value="P:cytochrome complex assembly"/>
    <property type="evidence" value="ECO:0007669"/>
    <property type="project" value="UniProtKB-KW"/>
</dbReference>
<keyword evidence="6" id="KW-0472">Membrane</keyword>
<keyword evidence="6" id="KW-1133">Transmembrane helix</keyword>
<dbReference type="PROSITE" id="PS00194">
    <property type="entry name" value="THIOREDOXIN_1"/>
    <property type="match status" value="1"/>
</dbReference>
<sequence length="211" mass="21927">MKLSAYRTEIRWTIVVVVLAVLGVIALWPRDAEQRADSAAAPAPPPAAKPVDPAQRAAAALEACPTGEGAPAQLAGITGTCQADGEPVDLGAAVAGEPTLVNVWATWCGPCRTELPALQAYAEQPGAIRVLGVQVQSDPGDGLDLLAELGVHFPNVHDGDNRIRAALKAPNVLPISYVVTGAGEVRRIDPPVAFETPDEVRAAVERTLGAR</sequence>
<dbReference type="SMR" id="A0A1H6DC41"/>
<dbReference type="PROSITE" id="PS51352">
    <property type="entry name" value="THIOREDOXIN_2"/>
    <property type="match status" value="1"/>
</dbReference>
<dbReference type="Pfam" id="PF00578">
    <property type="entry name" value="AhpC-TSA"/>
    <property type="match status" value="1"/>
</dbReference>
<evidence type="ECO:0000256" key="3">
    <source>
        <dbReference type="ARBA" id="ARBA00022968"/>
    </source>
</evidence>
<dbReference type="Proteomes" id="UP000236729">
    <property type="component" value="Unassembled WGS sequence"/>
</dbReference>
<dbReference type="InterPro" id="IPR050553">
    <property type="entry name" value="Thioredoxin_ResA/DsbE_sf"/>
</dbReference>
<reference evidence="8" key="2">
    <citation type="submission" date="2016-10" db="EMBL/GenBank/DDBJ databases">
        <authorList>
            <person name="de Groot N.N."/>
        </authorList>
    </citation>
    <scope>NUCLEOTIDE SEQUENCE [LARGE SCALE GENOMIC DNA]</scope>
    <source>
        <strain evidence="8">ATCC 20501</strain>
    </source>
</reference>
<evidence type="ECO:0000256" key="2">
    <source>
        <dbReference type="ARBA" id="ARBA00022748"/>
    </source>
</evidence>
<evidence type="ECO:0000313" key="9">
    <source>
        <dbReference type="EMBL" id="SFE26387.1"/>
    </source>
</evidence>
<keyword evidence="5" id="KW-0676">Redox-active center</keyword>
<dbReference type="EMBL" id="FNVB01000006">
    <property type="protein sequence ID" value="SEG82799.1"/>
    <property type="molecule type" value="Genomic_DNA"/>
</dbReference>
<comment type="subcellular location">
    <subcellularLocation>
        <location evidence="1">Cell envelope</location>
    </subcellularLocation>
</comment>
<dbReference type="GO" id="GO:0030313">
    <property type="term" value="C:cell envelope"/>
    <property type="evidence" value="ECO:0007669"/>
    <property type="project" value="UniProtKB-SubCell"/>
</dbReference>
<evidence type="ECO:0000313" key="8">
    <source>
        <dbReference type="EMBL" id="SEG82799.1"/>
    </source>
</evidence>
<dbReference type="InterPro" id="IPR013766">
    <property type="entry name" value="Thioredoxin_domain"/>
</dbReference>
<evidence type="ECO:0000259" key="7">
    <source>
        <dbReference type="PROSITE" id="PS51352"/>
    </source>
</evidence>
<accession>A0A1I1Z3Z6</accession>
<evidence type="ECO:0000313" key="11">
    <source>
        <dbReference type="Proteomes" id="UP000236729"/>
    </source>
</evidence>
<gene>
    <name evidence="8" type="ORF">SAMN02982929_04151</name>
    <name evidence="9" type="ORF">SAMN05216506_11068</name>
</gene>
<keyword evidence="10" id="KW-1185">Reference proteome</keyword>
<dbReference type="InterPro" id="IPR017937">
    <property type="entry name" value="Thioredoxin_CS"/>
</dbReference>
<feature type="domain" description="Thioredoxin" evidence="7">
    <location>
        <begin position="64"/>
        <end position="209"/>
    </location>
</feature>
<evidence type="ECO:0000256" key="6">
    <source>
        <dbReference type="SAM" id="Phobius"/>
    </source>
</evidence>
<dbReference type="CDD" id="cd02966">
    <property type="entry name" value="TlpA_like_family"/>
    <property type="match status" value="1"/>
</dbReference>
<keyword evidence="6" id="KW-0812">Transmembrane</keyword>
<dbReference type="Gene3D" id="3.40.30.10">
    <property type="entry name" value="Glutaredoxin"/>
    <property type="match status" value="1"/>
</dbReference>
<dbReference type="SUPFAM" id="SSF52833">
    <property type="entry name" value="Thioredoxin-like"/>
    <property type="match status" value="1"/>
</dbReference>